<keyword evidence="2" id="KW-1133">Transmembrane helix</keyword>
<evidence type="ECO:0000313" key="4">
    <source>
        <dbReference type="Proteomes" id="UP001176521"/>
    </source>
</evidence>
<comment type="caution">
    <text evidence="3">The sequence shown here is derived from an EMBL/GenBank/DDBJ whole genome shotgun (WGS) entry which is preliminary data.</text>
</comment>
<feature type="compositionally biased region" description="Low complexity" evidence="1">
    <location>
        <begin position="157"/>
        <end position="173"/>
    </location>
</feature>
<dbReference type="Pfam" id="PF12013">
    <property type="entry name" value="OrsD"/>
    <property type="match status" value="1"/>
</dbReference>
<evidence type="ECO:0000313" key="3">
    <source>
        <dbReference type="EMBL" id="KAK0518614.1"/>
    </source>
</evidence>
<accession>A0AAN6G5M5</accession>
<dbReference type="EMBL" id="JAPDMQ010001229">
    <property type="protein sequence ID" value="KAK0518614.1"/>
    <property type="molecule type" value="Genomic_DNA"/>
</dbReference>
<gene>
    <name evidence="3" type="ORF">OC842_007739</name>
</gene>
<feature type="transmembrane region" description="Helical" evidence="2">
    <location>
        <begin position="271"/>
        <end position="291"/>
    </location>
</feature>
<dbReference type="Proteomes" id="UP001176521">
    <property type="component" value="Unassembled WGS sequence"/>
</dbReference>
<dbReference type="AlphaFoldDB" id="A0AAN6G5M5"/>
<reference evidence="3" key="1">
    <citation type="journal article" date="2023" name="PhytoFront">
        <title>Draft Genome Resources of Seven Strains of Tilletia horrida, Causal Agent of Kernel Smut of Rice.</title>
        <authorList>
            <person name="Khanal S."/>
            <person name="Antony Babu S."/>
            <person name="Zhou X.G."/>
        </authorList>
    </citation>
    <scope>NUCLEOTIDE SEQUENCE</scope>
    <source>
        <strain evidence="3">TX3</strain>
    </source>
</reference>
<sequence length="380" mass="40596">MSDPRVEPPPDPEVLAALAAAGLSYRTEQQALICTPCETAISKKSALRHLGLQHPSIEKSVQLAAAAALKTFQPIDPNKLPVPAAIVPAVDFLSSLGPGWICSEHSEFLATRDGIKQHCENTPHSHEPPPIRQVANAQRWNSKARAWEVSSSNPREPSTSGAGSTSASATTQPAPHPSLADKVRQKRLQLGRAASPSPTASLSAPGAAQTGFARLTRFPDMFAGRDLATFRQLLLLGQTTDTGRPTPLPPNVDFGLSSEEIYARLRVLRQALANLAVLTNGIIAVAGLSLRQLIRSHDPELGFSADGPSRAVFDVFSVTAAAYAFGTRGVFAVPWLLWRAKMAHSSTARPSPLASAFDLFHQQPEIDDALTKLDAALTDR</sequence>
<proteinExistence type="predicted"/>
<evidence type="ECO:0000256" key="1">
    <source>
        <dbReference type="SAM" id="MobiDB-lite"/>
    </source>
</evidence>
<feature type="transmembrane region" description="Helical" evidence="2">
    <location>
        <begin position="311"/>
        <end position="337"/>
    </location>
</feature>
<evidence type="ECO:0000256" key="2">
    <source>
        <dbReference type="SAM" id="Phobius"/>
    </source>
</evidence>
<keyword evidence="2" id="KW-0472">Membrane</keyword>
<keyword evidence="4" id="KW-1185">Reference proteome</keyword>
<feature type="region of interest" description="Disordered" evidence="1">
    <location>
        <begin position="138"/>
        <end position="180"/>
    </location>
</feature>
<feature type="non-terminal residue" evidence="3">
    <location>
        <position position="380"/>
    </location>
</feature>
<name>A0AAN6G5M5_9BASI</name>
<protein>
    <submittedName>
        <fullName evidence="3">Uncharacterized protein</fullName>
    </submittedName>
</protein>
<keyword evidence="2" id="KW-0812">Transmembrane</keyword>
<organism evidence="3 4">
    <name type="scientific">Tilletia horrida</name>
    <dbReference type="NCBI Taxonomy" id="155126"/>
    <lineage>
        <taxon>Eukaryota</taxon>
        <taxon>Fungi</taxon>
        <taxon>Dikarya</taxon>
        <taxon>Basidiomycota</taxon>
        <taxon>Ustilaginomycotina</taxon>
        <taxon>Exobasidiomycetes</taxon>
        <taxon>Tilletiales</taxon>
        <taxon>Tilletiaceae</taxon>
        <taxon>Tilletia</taxon>
    </lineage>
</organism>
<dbReference type="InterPro" id="IPR022698">
    <property type="entry name" value="OrsD"/>
</dbReference>